<accession>A0A167UA28</accession>
<keyword evidence="2" id="KW-1185">Reference proteome</keyword>
<evidence type="ECO:0000313" key="2">
    <source>
        <dbReference type="Proteomes" id="UP000076532"/>
    </source>
</evidence>
<reference evidence="1 2" key="1">
    <citation type="journal article" date="2016" name="Mol. Biol. Evol.">
        <title>Comparative Genomics of Early-Diverging Mushroom-Forming Fungi Provides Insights into the Origins of Lignocellulose Decay Capabilities.</title>
        <authorList>
            <person name="Nagy L.G."/>
            <person name="Riley R."/>
            <person name="Tritt A."/>
            <person name="Adam C."/>
            <person name="Daum C."/>
            <person name="Floudas D."/>
            <person name="Sun H."/>
            <person name="Yadav J.S."/>
            <person name="Pangilinan J."/>
            <person name="Larsson K.H."/>
            <person name="Matsuura K."/>
            <person name="Barry K."/>
            <person name="Labutti K."/>
            <person name="Kuo R."/>
            <person name="Ohm R.A."/>
            <person name="Bhattacharya S.S."/>
            <person name="Shirouzu T."/>
            <person name="Yoshinaga Y."/>
            <person name="Martin F.M."/>
            <person name="Grigoriev I.V."/>
            <person name="Hibbett D.S."/>
        </authorList>
    </citation>
    <scope>NUCLEOTIDE SEQUENCE [LARGE SCALE GENOMIC DNA]</scope>
    <source>
        <strain evidence="1 2">CBS 109695</strain>
    </source>
</reference>
<dbReference type="OrthoDB" id="408631at2759"/>
<sequence length="67" mass="7165">MPAQILCNELVNITGCLTPIPNPTSFACLLALDADVLGEAKYHLTSMRGLYGITVFSAPVIDRAIVM</sequence>
<gene>
    <name evidence="1" type="ORF">FIBSPDRAFT_968730</name>
</gene>
<proteinExistence type="predicted"/>
<dbReference type="AlphaFoldDB" id="A0A167UA28"/>
<dbReference type="EMBL" id="KV418010">
    <property type="protein sequence ID" value="KZP03742.1"/>
    <property type="molecule type" value="Genomic_DNA"/>
</dbReference>
<dbReference type="Proteomes" id="UP000076532">
    <property type="component" value="Unassembled WGS sequence"/>
</dbReference>
<name>A0A167UA28_9AGAM</name>
<protein>
    <submittedName>
        <fullName evidence="1">Uncharacterized protein</fullName>
    </submittedName>
</protein>
<evidence type="ECO:0000313" key="1">
    <source>
        <dbReference type="EMBL" id="KZP03742.1"/>
    </source>
</evidence>
<organism evidence="1 2">
    <name type="scientific">Athelia psychrophila</name>
    <dbReference type="NCBI Taxonomy" id="1759441"/>
    <lineage>
        <taxon>Eukaryota</taxon>
        <taxon>Fungi</taxon>
        <taxon>Dikarya</taxon>
        <taxon>Basidiomycota</taxon>
        <taxon>Agaricomycotina</taxon>
        <taxon>Agaricomycetes</taxon>
        <taxon>Agaricomycetidae</taxon>
        <taxon>Atheliales</taxon>
        <taxon>Atheliaceae</taxon>
        <taxon>Athelia</taxon>
    </lineage>
</organism>